<sequence>MNNSLGKHRFLLTLGLVFSIFILSSFRKHEFHSSLAEIHYNPATKSLEVSLRVFSDDLETALSKENKRTLKVEDNATIDPFIKQYLSRHFVLTDTKNARKSINWVGKEITVDVTWLYFEVPVTEEPNGLKINNTLLFESFDDQVNIVNVIYKSQKKTYLFKSDQTTQTIEL</sequence>
<reference evidence="1 2" key="1">
    <citation type="submission" date="2023-05" db="EMBL/GenBank/DDBJ databases">
        <authorList>
            <person name="Zhang X."/>
        </authorList>
    </citation>
    <scope>NUCLEOTIDE SEQUENCE [LARGE SCALE GENOMIC DNA]</scope>
    <source>
        <strain evidence="1 2">DM2B3-1</strain>
    </source>
</reference>
<name>A0ABT7CSH2_9BACT</name>
<dbReference type="RefSeq" id="WP_313999782.1">
    <property type="nucleotide sequence ID" value="NZ_JASJOR010000007.1"/>
</dbReference>
<organism evidence="1 2">
    <name type="scientific">Xanthocytophaga flava</name>
    <dbReference type="NCBI Taxonomy" id="3048013"/>
    <lineage>
        <taxon>Bacteria</taxon>
        <taxon>Pseudomonadati</taxon>
        <taxon>Bacteroidota</taxon>
        <taxon>Cytophagia</taxon>
        <taxon>Cytophagales</taxon>
        <taxon>Rhodocytophagaceae</taxon>
        <taxon>Xanthocytophaga</taxon>
    </lineage>
</organism>
<comment type="caution">
    <text evidence="1">The sequence shown here is derived from an EMBL/GenBank/DDBJ whole genome shotgun (WGS) entry which is preliminary data.</text>
</comment>
<dbReference type="Pfam" id="PF20420">
    <property type="entry name" value="DUF6702"/>
    <property type="match status" value="1"/>
</dbReference>
<protein>
    <recommendedName>
        <fullName evidence="3">Peptidase E</fullName>
    </recommendedName>
</protein>
<dbReference type="Proteomes" id="UP001228581">
    <property type="component" value="Unassembled WGS sequence"/>
</dbReference>
<accession>A0ABT7CSH2</accession>
<dbReference type="EMBL" id="JASJOT010000016">
    <property type="protein sequence ID" value="MDJ1495609.1"/>
    <property type="molecule type" value="Genomic_DNA"/>
</dbReference>
<keyword evidence="2" id="KW-1185">Reference proteome</keyword>
<evidence type="ECO:0008006" key="3">
    <source>
        <dbReference type="Google" id="ProtNLM"/>
    </source>
</evidence>
<evidence type="ECO:0000313" key="1">
    <source>
        <dbReference type="EMBL" id="MDJ1495609.1"/>
    </source>
</evidence>
<proteinExistence type="predicted"/>
<gene>
    <name evidence="1" type="ORF">QNI19_21905</name>
</gene>
<evidence type="ECO:0000313" key="2">
    <source>
        <dbReference type="Proteomes" id="UP001228581"/>
    </source>
</evidence>
<dbReference type="InterPro" id="IPR046525">
    <property type="entry name" value="DUF6702"/>
</dbReference>